<feature type="transmembrane region" description="Helical" evidence="15">
    <location>
        <begin position="241"/>
        <end position="264"/>
    </location>
</feature>
<evidence type="ECO:0000256" key="8">
    <source>
        <dbReference type="ARBA" id="ARBA00022989"/>
    </source>
</evidence>
<keyword evidence="10 15" id="KW-0472">Membrane</keyword>
<feature type="region of interest" description="Disordered" evidence="14">
    <location>
        <begin position="602"/>
        <end position="685"/>
    </location>
</feature>
<keyword evidence="6" id="KW-0851">Voltage-gated channel</keyword>
<keyword evidence="9" id="KW-0406">Ion transport</keyword>
<feature type="compositionally biased region" description="Acidic residues" evidence="14">
    <location>
        <begin position="1166"/>
        <end position="1177"/>
    </location>
</feature>
<feature type="region of interest" description="Disordered" evidence="14">
    <location>
        <begin position="715"/>
        <end position="744"/>
    </location>
</feature>
<keyword evidence="2" id="KW-0813">Transport</keyword>
<dbReference type="AlphaFoldDB" id="A0A914LIM0"/>
<feature type="region of interest" description="Disordered" evidence="14">
    <location>
        <begin position="1065"/>
        <end position="1105"/>
    </location>
</feature>
<evidence type="ECO:0000256" key="3">
    <source>
        <dbReference type="ARBA" id="ARBA00022475"/>
    </source>
</evidence>
<feature type="transmembrane region" description="Helical" evidence="15">
    <location>
        <begin position="178"/>
        <end position="198"/>
    </location>
</feature>
<evidence type="ECO:0000256" key="6">
    <source>
        <dbReference type="ARBA" id="ARBA00022882"/>
    </source>
</evidence>
<sequence length="1197" mass="134264">MSIVGKPLVYKNYRTDQRFRRVQSKMHNFLERPRGWKAASYHLAVLVMVLMCLALSVFSTIPEFEEQATLTLYYTEIIFVFWLAIEYVCRIWSAGCRSRYRGVAGRIRFGTSAYCIIDIIVITASVVVLCMGATGQVFAASAIRGLRFFQILRMLRIDRRAGTWKLLGSVVWAHRQELLSTLYIGFLGLIFSSFLVYLCEKNYNDKYTSFADALWWGVITLSTVGYGDVTPMTWPGKIICAVSALLGISFFALPAGILGPGFALKVQQHQRQKHLIRRRVPAARLIQCLWRHYCAQPESRSQATWKVYLQPAPIIPCNKPPKQAKSTQSSIKAFTSCRNLSLRLRRSLGLIQANRPQHVEIVALESGGEEGRPSKVRRRSKVKGVQTDIPPNVMVSLPLIELGMKRQRLLNIQNVEEGEECSLHSSSSSSTNSTSNSLISGDGREEKVENGDKLSLLKKKASLRQQSMPETVFDATERIRPCVSAPNGQNNSLINRIRQSARRKPPPAPLNTDFGAEDDTPTDTLCGVNVRTLFVPNRPPDNISIVSASDTLSEIESLGALGFSLGSWRKSSSNKSNNRNSYSHHKKSISALAMSTTSAIMDSDCGQHRPVGNSSSLGTLTAPPNAHPPPKQRQFKNLLPRRPSTSPEERRYKSSSPKLAEKSDEEKQPEASEKDINPRKPGRSFSAADPATLLLGDFWMAPWLEWIARERTGGINTGNGGNDNNGNDGNNNNNNNGGNEDSSVWGQFTACAPLHQRRGQDRRRLSNEYVSGKIKRKISKLQVRSLYREIFSKRFLDCIIVTLTKDEDSPILQLRTLDDYTPALKNAARAIRRIQLLVARRKFKEALRPYDVKDVIEQYAAGHVDLQARVKHVQQRLDQIMGTKPSKEDLKTSLANRVMKMERQVEKIDEDSPILQLRTLDDYTPALKNAARAIRRIQLLVARRKFKEALRPYDVKDVIEQYAAGHVDLQARVKHVQQRLDQIMGTKPSKEDLKTSLANRVMKMERQVEKIDKKLDLLVEMFLEEKRIRLVDKGIKTGGGFGGHSTGNANNTTGHRSISLRQAFSPPSRGYQQKSSAPEFQPPRQSMSSTLLPCSSSSTVPKVPISPHKQLQLSQSLKLQQQQSQKKQQKIPTLRQLDKVGTQIPSSLPIKTNQKLESSKAKKDKDEEEENIQGEDEPLIRGSKRGIGPPAPNDSIV</sequence>
<keyword evidence="7" id="KW-0630">Potassium</keyword>
<feature type="domain" description="Potassium channel voltage dependent KCNQ C-terminal" evidence="17">
    <location>
        <begin position="904"/>
        <end position="1025"/>
    </location>
</feature>
<feature type="compositionally biased region" description="Low complexity" evidence="14">
    <location>
        <begin position="1086"/>
        <end position="1099"/>
    </location>
</feature>
<name>A0A914LIM0_MELIC</name>
<dbReference type="PRINTS" id="PR01459">
    <property type="entry name" value="KCNQCHANNEL"/>
</dbReference>
<dbReference type="Proteomes" id="UP000887563">
    <property type="component" value="Unplaced"/>
</dbReference>
<comment type="catalytic activity">
    <reaction evidence="12">
        <text>K(+)(in) = K(+)(out)</text>
        <dbReference type="Rhea" id="RHEA:29463"/>
        <dbReference type="ChEBI" id="CHEBI:29103"/>
    </reaction>
</comment>
<evidence type="ECO:0000256" key="14">
    <source>
        <dbReference type="SAM" id="MobiDB-lite"/>
    </source>
</evidence>
<dbReference type="Gene3D" id="1.10.287.70">
    <property type="match status" value="1"/>
</dbReference>
<feature type="transmembrane region" description="Helical" evidence="15">
    <location>
        <begin position="73"/>
        <end position="92"/>
    </location>
</feature>
<feature type="compositionally biased region" description="Low complexity" evidence="14">
    <location>
        <begin position="724"/>
        <end position="739"/>
    </location>
</feature>
<feature type="compositionally biased region" description="Basic and acidic residues" evidence="14">
    <location>
        <begin position="442"/>
        <end position="451"/>
    </location>
</feature>
<evidence type="ECO:0000259" key="17">
    <source>
        <dbReference type="Pfam" id="PF03520"/>
    </source>
</evidence>
<dbReference type="WBParaSite" id="Minc3s00548g14109">
    <property type="protein sequence ID" value="Minc3s00548g14109"/>
    <property type="gene ID" value="Minc3s00548g14109"/>
</dbReference>
<organism evidence="18 19">
    <name type="scientific">Meloidogyne incognita</name>
    <name type="common">Southern root-knot nematode worm</name>
    <name type="synonym">Oxyuris incognita</name>
    <dbReference type="NCBI Taxonomy" id="6306"/>
    <lineage>
        <taxon>Eukaryota</taxon>
        <taxon>Metazoa</taxon>
        <taxon>Ecdysozoa</taxon>
        <taxon>Nematoda</taxon>
        <taxon>Chromadorea</taxon>
        <taxon>Rhabditida</taxon>
        <taxon>Tylenchina</taxon>
        <taxon>Tylenchomorpha</taxon>
        <taxon>Tylenchoidea</taxon>
        <taxon>Meloidogynidae</taxon>
        <taxon>Meloidogyninae</taxon>
        <taxon>Meloidogyne</taxon>
        <taxon>Meloidogyne incognita group</taxon>
    </lineage>
</organism>
<evidence type="ECO:0000256" key="13">
    <source>
        <dbReference type="SAM" id="Coils"/>
    </source>
</evidence>
<dbReference type="Pfam" id="PF00520">
    <property type="entry name" value="Ion_trans"/>
    <property type="match status" value="1"/>
</dbReference>
<reference evidence="19" key="1">
    <citation type="submission" date="2022-11" db="UniProtKB">
        <authorList>
            <consortium name="WormBaseParasite"/>
        </authorList>
    </citation>
    <scope>IDENTIFICATION</scope>
</reference>
<dbReference type="FunFam" id="1.10.287.70:FF:000016">
    <property type="entry name" value="Putative potassium voltage-gated channel subfamily KQT member 2"/>
    <property type="match status" value="1"/>
</dbReference>
<feature type="compositionally biased region" description="Low complexity" evidence="14">
    <location>
        <begin position="423"/>
        <end position="440"/>
    </location>
</feature>
<feature type="region of interest" description="Disordered" evidence="14">
    <location>
        <begin position="500"/>
        <end position="522"/>
    </location>
</feature>
<evidence type="ECO:0000256" key="12">
    <source>
        <dbReference type="ARBA" id="ARBA00034430"/>
    </source>
</evidence>
<evidence type="ECO:0000256" key="5">
    <source>
        <dbReference type="ARBA" id="ARBA00022692"/>
    </source>
</evidence>
<feature type="region of interest" description="Disordered" evidence="14">
    <location>
        <begin position="420"/>
        <end position="451"/>
    </location>
</feature>
<feature type="compositionally biased region" description="Polar residues" evidence="14">
    <location>
        <begin position="1143"/>
        <end position="1153"/>
    </location>
</feature>
<keyword evidence="13" id="KW-0175">Coiled coil</keyword>
<evidence type="ECO:0000313" key="19">
    <source>
        <dbReference type="WBParaSite" id="Minc3s00548g14109"/>
    </source>
</evidence>
<protein>
    <submittedName>
        <fullName evidence="19">KCNQ potassium channel</fullName>
    </submittedName>
</protein>
<dbReference type="InterPro" id="IPR005821">
    <property type="entry name" value="Ion_trans_dom"/>
</dbReference>
<dbReference type="GO" id="GO:0008076">
    <property type="term" value="C:voltage-gated potassium channel complex"/>
    <property type="evidence" value="ECO:0007669"/>
    <property type="project" value="TreeGrafter"/>
</dbReference>
<dbReference type="Gene3D" id="6.10.140.1910">
    <property type="match status" value="3"/>
</dbReference>
<dbReference type="InterPro" id="IPR013821">
    <property type="entry name" value="K_chnl_volt-dep_KCNQ_C"/>
</dbReference>
<evidence type="ECO:0000256" key="1">
    <source>
        <dbReference type="ARBA" id="ARBA00004651"/>
    </source>
</evidence>
<keyword evidence="11" id="KW-0407">Ion channel</keyword>
<evidence type="ECO:0000256" key="15">
    <source>
        <dbReference type="SAM" id="Phobius"/>
    </source>
</evidence>
<comment type="subcellular location">
    <subcellularLocation>
        <location evidence="1">Cell membrane</location>
        <topology evidence="1">Multi-pass membrane protein</topology>
    </subcellularLocation>
</comment>
<keyword evidence="8 15" id="KW-1133">Transmembrane helix</keyword>
<dbReference type="FunFam" id="1.20.120.350:FF:000017">
    <property type="entry name" value="potassium voltage-gated channel subfamily KQT member 1"/>
    <property type="match status" value="1"/>
</dbReference>
<feature type="region of interest" description="Disordered" evidence="14">
    <location>
        <begin position="365"/>
        <end position="385"/>
    </location>
</feature>
<dbReference type="Pfam" id="PF03520">
    <property type="entry name" value="KCNQ_channel"/>
    <property type="match status" value="1"/>
</dbReference>
<dbReference type="PRINTS" id="PR00169">
    <property type="entry name" value="KCHANNEL"/>
</dbReference>
<evidence type="ECO:0000256" key="9">
    <source>
        <dbReference type="ARBA" id="ARBA00023065"/>
    </source>
</evidence>
<accession>A0A914LIM0</accession>
<dbReference type="PANTHER" id="PTHR47735">
    <property type="entry name" value="POTASSIUM VOLTAGE-GATED CHANNEL SUBFAMILY KQT MEMBER 4"/>
    <property type="match status" value="1"/>
</dbReference>
<evidence type="ECO:0000313" key="18">
    <source>
        <dbReference type="Proteomes" id="UP000887563"/>
    </source>
</evidence>
<feature type="compositionally biased region" description="Basic and acidic residues" evidence="14">
    <location>
        <begin position="659"/>
        <end position="678"/>
    </location>
</feature>
<dbReference type="GO" id="GO:0005249">
    <property type="term" value="F:voltage-gated potassium channel activity"/>
    <property type="evidence" value="ECO:0007669"/>
    <property type="project" value="InterPro"/>
</dbReference>
<feature type="transmembrane region" description="Helical" evidence="15">
    <location>
        <begin position="41"/>
        <end position="61"/>
    </location>
</feature>
<feature type="compositionally biased region" description="Low complexity" evidence="14">
    <location>
        <begin position="1117"/>
        <end position="1126"/>
    </location>
</feature>
<feature type="coiled-coil region" evidence="13">
    <location>
        <begin position="994"/>
        <end position="1021"/>
    </location>
</feature>
<dbReference type="InterPro" id="IPR003937">
    <property type="entry name" value="K_chnl_volt-dep_KCNQ"/>
</dbReference>
<evidence type="ECO:0000256" key="10">
    <source>
        <dbReference type="ARBA" id="ARBA00023136"/>
    </source>
</evidence>
<keyword evidence="4" id="KW-0633">Potassium transport</keyword>
<feature type="transmembrane region" description="Helical" evidence="15">
    <location>
        <begin position="113"/>
        <end position="139"/>
    </location>
</feature>
<dbReference type="PANTHER" id="PTHR47735:SF9">
    <property type="entry name" value="POTASSIUM VOLTAGE-GATED CHANNEL SUBFAMILY KQT MEMBER 4-LIKE ISOFORM X1"/>
    <property type="match status" value="1"/>
</dbReference>
<feature type="domain" description="Ion transport" evidence="16">
    <location>
        <begin position="41"/>
        <end position="264"/>
    </location>
</feature>
<dbReference type="SUPFAM" id="SSF81324">
    <property type="entry name" value="Voltage-gated potassium channels"/>
    <property type="match status" value="1"/>
</dbReference>
<feature type="region of interest" description="Disordered" evidence="14">
    <location>
        <begin position="1117"/>
        <end position="1197"/>
    </location>
</feature>
<keyword evidence="18" id="KW-1185">Reference proteome</keyword>
<evidence type="ECO:0000256" key="2">
    <source>
        <dbReference type="ARBA" id="ARBA00022448"/>
    </source>
</evidence>
<evidence type="ECO:0000256" key="11">
    <source>
        <dbReference type="ARBA" id="ARBA00023303"/>
    </source>
</evidence>
<keyword evidence="3" id="KW-1003">Cell membrane</keyword>
<proteinExistence type="predicted"/>
<evidence type="ECO:0000256" key="7">
    <source>
        <dbReference type="ARBA" id="ARBA00022958"/>
    </source>
</evidence>
<keyword evidence="5 15" id="KW-0812">Transmembrane</keyword>
<evidence type="ECO:0000259" key="16">
    <source>
        <dbReference type="Pfam" id="PF00520"/>
    </source>
</evidence>
<evidence type="ECO:0000256" key="4">
    <source>
        <dbReference type="ARBA" id="ARBA00022538"/>
    </source>
</evidence>